<comment type="subcellular location">
    <subcellularLocation>
        <location evidence="1 7">Cell membrane</location>
        <topology evidence="1 7">Multi-pass membrane protein</topology>
    </subcellularLocation>
</comment>
<name>A0A6N3ET38_9FIRM</name>
<dbReference type="PANTHER" id="PTHR43744">
    <property type="entry name" value="ABC TRANSPORTER PERMEASE PROTEIN MG189-RELATED-RELATED"/>
    <property type="match status" value="1"/>
</dbReference>
<evidence type="ECO:0000256" key="5">
    <source>
        <dbReference type="ARBA" id="ARBA00022989"/>
    </source>
</evidence>
<keyword evidence="3" id="KW-1003">Cell membrane</keyword>
<gene>
    <name evidence="9" type="primary">araQ</name>
    <name evidence="9" type="ORF">VRLFYP33_00213</name>
</gene>
<keyword evidence="2 7" id="KW-0813">Transport</keyword>
<dbReference type="GO" id="GO:0055085">
    <property type="term" value="P:transmembrane transport"/>
    <property type="evidence" value="ECO:0007669"/>
    <property type="project" value="InterPro"/>
</dbReference>
<comment type="similarity">
    <text evidence="7">Belongs to the binding-protein-dependent transport system permease family.</text>
</comment>
<feature type="transmembrane region" description="Helical" evidence="7">
    <location>
        <begin position="239"/>
        <end position="260"/>
    </location>
</feature>
<dbReference type="SUPFAM" id="SSF161098">
    <property type="entry name" value="MetI-like"/>
    <property type="match status" value="1"/>
</dbReference>
<feature type="transmembrane region" description="Helical" evidence="7">
    <location>
        <begin position="177"/>
        <end position="202"/>
    </location>
</feature>
<evidence type="ECO:0000259" key="8">
    <source>
        <dbReference type="PROSITE" id="PS50928"/>
    </source>
</evidence>
<dbReference type="PROSITE" id="PS50928">
    <property type="entry name" value="ABC_TM1"/>
    <property type="match status" value="1"/>
</dbReference>
<evidence type="ECO:0000256" key="2">
    <source>
        <dbReference type="ARBA" id="ARBA00022448"/>
    </source>
</evidence>
<feature type="transmembrane region" description="Helical" evidence="7">
    <location>
        <begin position="105"/>
        <end position="127"/>
    </location>
</feature>
<dbReference type="Gene3D" id="1.10.3720.10">
    <property type="entry name" value="MetI-like"/>
    <property type="match status" value="1"/>
</dbReference>
<dbReference type="RefSeq" id="WP_156705580.1">
    <property type="nucleotide sequence ID" value="NZ_CACRUX010000083.1"/>
</dbReference>
<dbReference type="CDD" id="cd06261">
    <property type="entry name" value="TM_PBP2"/>
    <property type="match status" value="1"/>
</dbReference>
<accession>A0A6N3ET38</accession>
<organism evidence="9">
    <name type="scientific">Veillonella ratti</name>
    <dbReference type="NCBI Taxonomy" id="103892"/>
    <lineage>
        <taxon>Bacteria</taxon>
        <taxon>Bacillati</taxon>
        <taxon>Bacillota</taxon>
        <taxon>Negativicutes</taxon>
        <taxon>Veillonellales</taxon>
        <taxon>Veillonellaceae</taxon>
        <taxon>Veillonella</taxon>
    </lineage>
</organism>
<keyword evidence="6 7" id="KW-0472">Membrane</keyword>
<protein>
    <submittedName>
        <fullName evidence="9">L-arabinose transport system permease protein AraQ</fullName>
    </submittedName>
</protein>
<feature type="transmembrane region" description="Helical" evidence="7">
    <location>
        <begin position="12"/>
        <end position="34"/>
    </location>
</feature>
<evidence type="ECO:0000313" key="9">
    <source>
        <dbReference type="EMBL" id="VYU43325.1"/>
    </source>
</evidence>
<dbReference type="InterPro" id="IPR000515">
    <property type="entry name" value="MetI-like"/>
</dbReference>
<evidence type="ECO:0000256" key="3">
    <source>
        <dbReference type="ARBA" id="ARBA00022475"/>
    </source>
</evidence>
<dbReference type="PANTHER" id="PTHR43744:SF8">
    <property type="entry name" value="SN-GLYCEROL-3-PHOSPHATE TRANSPORT SYSTEM PERMEASE PROTEIN UGPE"/>
    <property type="match status" value="1"/>
</dbReference>
<evidence type="ECO:0000256" key="4">
    <source>
        <dbReference type="ARBA" id="ARBA00022692"/>
    </source>
</evidence>
<proteinExistence type="inferred from homology"/>
<evidence type="ECO:0000256" key="6">
    <source>
        <dbReference type="ARBA" id="ARBA00023136"/>
    </source>
</evidence>
<dbReference type="InterPro" id="IPR035906">
    <property type="entry name" value="MetI-like_sf"/>
</dbReference>
<dbReference type="EMBL" id="CACRUX010000083">
    <property type="protein sequence ID" value="VYU43325.1"/>
    <property type="molecule type" value="Genomic_DNA"/>
</dbReference>
<keyword evidence="5 7" id="KW-1133">Transmembrane helix</keyword>
<keyword evidence="4 7" id="KW-0812">Transmembrane</keyword>
<sequence>MKINLKKELIGHIILIVSLLICLWPIVFLVSASLKDLNQIFQYPLNPLPENPTLSNYFTVLDRFPIFQFTGNTFFIAITVTIFKIITSLLAGFGFVYYRFKGRELLFNSMVLTFFIPMSVLIMPNYLLISSLGLLDTPYGVILVEIVDGMGIYLMRQTMRSIPKSIYECAILEGASPLYILWHIILPLVRPSVISISIMFFINAWNEYFWPLLILKSKTEYTLALALPMFISAEGGSEWGLAMALAVLTSILPFILFIICQKYILNTFIQSGVKG</sequence>
<dbReference type="GO" id="GO:0005886">
    <property type="term" value="C:plasma membrane"/>
    <property type="evidence" value="ECO:0007669"/>
    <property type="project" value="UniProtKB-SubCell"/>
</dbReference>
<dbReference type="AlphaFoldDB" id="A0A6N3ET38"/>
<feature type="transmembrane region" description="Helical" evidence="7">
    <location>
        <begin position="139"/>
        <end position="156"/>
    </location>
</feature>
<feature type="transmembrane region" description="Helical" evidence="7">
    <location>
        <begin position="74"/>
        <end position="98"/>
    </location>
</feature>
<reference evidence="9" key="1">
    <citation type="submission" date="2019-11" db="EMBL/GenBank/DDBJ databases">
        <authorList>
            <person name="Feng L."/>
        </authorList>
    </citation>
    <scope>NUCLEOTIDE SEQUENCE</scope>
    <source>
        <strain evidence="9">VrattiLFYP33</strain>
    </source>
</reference>
<evidence type="ECO:0000256" key="7">
    <source>
        <dbReference type="RuleBase" id="RU363032"/>
    </source>
</evidence>
<evidence type="ECO:0000256" key="1">
    <source>
        <dbReference type="ARBA" id="ARBA00004651"/>
    </source>
</evidence>
<feature type="domain" description="ABC transmembrane type-1" evidence="8">
    <location>
        <begin position="70"/>
        <end position="260"/>
    </location>
</feature>
<dbReference type="Pfam" id="PF00528">
    <property type="entry name" value="BPD_transp_1"/>
    <property type="match status" value="1"/>
</dbReference>